<reference evidence="2" key="1">
    <citation type="submission" date="2021-04" db="EMBL/GenBank/DDBJ databases">
        <title>Whole genome sequencing of Enterococci isolates from hospitalized patients.</title>
        <authorList>
            <person name="Ogoti B.M."/>
            <person name="Onyambu F.G."/>
        </authorList>
    </citation>
    <scope>NUCLEOTIDE SEQUENCE</scope>
    <source>
        <strain evidence="2">242</strain>
    </source>
</reference>
<dbReference type="Pfam" id="PF14311">
    <property type="entry name" value="DUF4379"/>
    <property type="match status" value="1"/>
</dbReference>
<accession>A0A941FQN7</accession>
<evidence type="ECO:0000313" key="2">
    <source>
        <dbReference type="EMBL" id="MBR8644916.1"/>
    </source>
</evidence>
<dbReference type="InterPro" id="IPR025487">
    <property type="entry name" value="DUF4379"/>
</dbReference>
<organism evidence="2 3">
    <name type="scientific">Peribacillus frigoritolerans</name>
    <dbReference type="NCBI Taxonomy" id="450367"/>
    <lineage>
        <taxon>Bacteria</taxon>
        <taxon>Bacillati</taxon>
        <taxon>Bacillota</taxon>
        <taxon>Bacilli</taxon>
        <taxon>Bacillales</taxon>
        <taxon>Bacillaceae</taxon>
        <taxon>Peribacillus</taxon>
    </lineage>
</organism>
<comment type="caution">
    <text evidence="2">The sequence shown here is derived from an EMBL/GenBank/DDBJ whole genome shotgun (WGS) entry which is preliminary data.</text>
</comment>
<sequence length="117" mass="13257">MNGKTTCIYCAGTRTYFENGFASQYPKLMEEWCYEQNKGINPDDPLLKPMGKVWWRCKGNRTISGICPFGTVLEEKAVLIVPKKSVARRELCCPTSNIALRTTFKIERGSRPMAVDT</sequence>
<name>A0A941FQN7_9BACI</name>
<dbReference type="Proteomes" id="UP000680045">
    <property type="component" value="Unassembled WGS sequence"/>
</dbReference>
<proteinExistence type="predicted"/>
<dbReference type="AlphaFoldDB" id="A0A941FQN7"/>
<evidence type="ECO:0000313" key="3">
    <source>
        <dbReference type="Proteomes" id="UP000680045"/>
    </source>
</evidence>
<protein>
    <submittedName>
        <fullName evidence="2">Zinc-ribbon domain-containing protein</fullName>
    </submittedName>
</protein>
<gene>
    <name evidence="2" type="ORF">KEH51_12745</name>
</gene>
<evidence type="ECO:0000259" key="1">
    <source>
        <dbReference type="Pfam" id="PF14311"/>
    </source>
</evidence>
<dbReference type="EMBL" id="JAGTPW010000019">
    <property type="protein sequence ID" value="MBR8644916.1"/>
    <property type="molecule type" value="Genomic_DNA"/>
</dbReference>
<feature type="domain" description="Treble clef zinc finger" evidence="1">
    <location>
        <begin position="28"/>
        <end position="60"/>
    </location>
</feature>